<sequence length="366" mass="39392">MHLADIAPSIFSSLGLIDPHGRTAFTPSPTGRECLLLVDGLGAEAINEYAKFVPTLSKLLHYAPVETAFPSTTATSLATLMTGELPGTHGMLGYTVRVPRSGGRILNALKWDERVDPHTWQPVPTFFERGAAAGIEVSNVSAKRYEDSGFTRAALRGGTHRSANTITEMVEQTKVALRKSPSFAYLYVNELDVAGHSDGVGSEKWLAALNGVDLLVATLMSKLPQGVRLWVTADHGMVNVTESIILGEGNPLLDGVAVIAGEPRARHIYLEEKHLADAAQIATRMGEFLGARAVLLNKSEAISQGLFGEHPSEAAQERMGEIIIIARGGLVLIEKAKQDQELAMVGHHGALTDTERFVPLLSYEID</sequence>
<dbReference type="GO" id="GO:0016787">
    <property type="term" value="F:hydrolase activity"/>
    <property type="evidence" value="ECO:0007669"/>
    <property type="project" value="UniProtKB-ARBA"/>
</dbReference>
<evidence type="ECO:0000313" key="3">
    <source>
        <dbReference type="EMBL" id="CAB4860695.1"/>
    </source>
</evidence>
<dbReference type="InterPro" id="IPR002591">
    <property type="entry name" value="Phosphodiest/P_Trfase"/>
</dbReference>
<organism evidence="5">
    <name type="scientific">freshwater metagenome</name>
    <dbReference type="NCBI Taxonomy" id="449393"/>
    <lineage>
        <taxon>unclassified sequences</taxon>
        <taxon>metagenomes</taxon>
        <taxon>ecological metagenomes</taxon>
    </lineage>
</organism>
<evidence type="ECO:0000313" key="2">
    <source>
        <dbReference type="EMBL" id="CAB4743296.1"/>
    </source>
</evidence>
<dbReference type="InterPro" id="IPR017850">
    <property type="entry name" value="Alkaline_phosphatase_core_sf"/>
</dbReference>
<dbReference type="EMBL" id="CAEZZC010000003">
    <property type="protein sequence ID" value="CAB4743296.1"/>
    <property type="molecule type" value="Genomic_DNA"/>
</dbReference>
<name>A0A6J7TFN0_9ZZZZ</name>
<dbReference type="SUPFAM" id="SSF53649">
    <property type="entry name" value="Alkaline phosphatase-like"/>
    <property type="match status" value="1"/>
</dbReference>
<gene>
    <name evidence="1" type="ORF">UFOPK2289_01073</name>
    <name evidence="2" type="ORF">UFOPK2822_00326</name>
    <name evidence="3" type="ORF">UFOPK3346_00446</name>
    <name evidence="4" type="ORF">UFOPK3670_00362</name>
    <name evidence="5" type="ORF">UFOPK4308_00122</name>
</gene>
<accession>A0A6J7TFN0</accession>
<dbReference type="PANTHER" id="PTHR10151">
    <property type="entry name" value="ECTONUCLEOTIDE PYROPHOSPHATASE/PHOSPHODIESTERASE"/>
    <property type="match status" value="1"/>
</dbReference>
<dbReference type="EMBL" id="CAEZWT010000033">
    <property type="protein sequence ID" value="CAB4669999.1"/>
    <property type="molecule type" value="Genomic_DNA"/>
</dbReference>
<dbReference type="Gene3D" id="3.40.720.10">
    <property type="entry name" value="Alkaline Phosphatase, subunit A"/>
    <property type="match status" value="1"/>
</dbReference>
<dbReference type="EMBL" id="CAFBQL010000001">
    <property type="protein sequence ID" value="CAB5051892.1"/>
    <property type="molecule type" value="Genomic_DNA"/>
</dbReference>
<evidence type="ECO:0000313" key="5">
    <source>
        <dbReference type="EMBL" id="CAB5051892.1"/>
    </source>
</evidence>
<evidence type="ECO:0000313" key="1">
    <source>
        <dbReference type="EMBL" id="CAB4669999.1"/>
    </source>
</evidence>
<dbReference type="AlphaFoldDB" id="A0A6J7TFN0"/>
<dbReference type="PANTHER" id="PTHR10151:SF120">
    <property type="entry name" value="BIS(5'-ADENOSYL)-TRIPHOSPHATASE"/>
    <property type="match status" value="1"/>
</dbReference>
<dbReference type="EMBL" id="CAFBLE010000003">
    <property type="protein sequence ID" value="CAB4860695.1"/>
    <property type="molecule type" value="Genomic_DNA"/>
</dbReference>
<proteinExistence type="predicted"/>
<dbReference type="Pfam" id="PF01663">
    <property type="entry name" value="Phosphodiest"/>
    <property type="match status" value="1"/>
</dbReference>
<evidence type="ECO:0000313" key="4">
    <source>
        <dbReference type="EMBL" id="CAB4915979.1"/>
    </source>
</evidence>
<dbReference type="EMBL" id="CAFBMV010000002">
    <property type="protein sequence ID" value="CAB4915979.1"/>
    <property type="molecule type" value="Genomic_DNA"/>
</dbReference>
<protein>
    <submittedName>
        <fullName evidence="5">Unannotated protein</fullName>
    </submittedName>
</protein>
<reference evidence="5" key="1">
    <citation type="submission" date="2020-05" db="EMBL/GenBank/DDBJ databases">
        <authorList>
            <person name="Chiriac C."/>
            <person name="Salcher M."/>
            <person name="Ghai R."/>
            <person name="Kavagutti S V."/>
        </authorList>
    </citation>
    <scope>NUCLEOTIDE SEQUENCE</scope>
</reference>